<evidence type="ECO:0000256" key="4">
    <source>
        <dbReference type="ARBA" id="ARBA00022452"/>
    </source>
</evidence>
<evidence type="ECO:0000256" key="3">
    <source>
        <dbReference type="ARBA" id="ARBA00022448"/>
    </source>
</evidence>
<evidence type="ECO:0000256" key="1">
    <source>
        <dbReference type="ARBA" id="ARBA00004442"/>
    </source>
</evidence>
<protein>
    <submittedName>
        <fullName evidence="8">TolC family protein</fullName>
    </submittedName>
</protein>
<organism evidence="8 9">
    <name type="scientific">Gaopeijia maritima</name>
    <dbReference type="NCBI Taxonomy" id="3119007"/>
    <lineage>
        <taxon>Bacteria</taxon>
        <taxon>Pseudomonadati</taxon>
        <taxon>Gemmatimonadota</taxon>
        <taxon>Longimicrobiia</taxon>
        <taxon>Gaopeijiales</taxon>
        <taxon>Gaopeijiaceae</taxon>
        <taxon>Gaopeijia</taxon>
    </lineage>
</organism>
<proteinExistence type="inferred from homology"/>
<dbReference type="EMBL" id="JBBHLI010000002">
    <property type="protein sequence ID" value="MEK9500460.1"/>
    <property type="molecule type" value="Genomic_DNA"/>
</dbReference>
<accession>A0ABU9E6U1</accession>
<comment type="subcellular location">
    <subcellularLocation>
        <location evidence="1">Cell outer membrane</location>
    </subcellularLocation>
</comment>
<keyword evidence="3" id="KW-0813">Transport</keyword>
<reference evidence="8 9" key="1">
    <citation type="submission" date="2024-02" db="EMBL/GenBank/DDBJ databases">
        <title>A novel Gemmatimonadota bacterium.</title>
        <authorList>
            <person name="Du Z.-J."/>
            <person name="Ye Y.-Q."/>
        </authorList>
    </citation>
    <scope>NUCLEOTIDE SEQUENCE [LARGE SCALE GENOMIC DNA]</scope>
    <source>
        <strain evidence="8 9">DH-20</strain>
    </source>
</reference>
<evidence type="ECO:0000313" key="9">
    <source>
        <dbReference type="Proteomes" id="UP001484239"/>
    </source>
</evidence>
<evidence type="ECO:0000256" key="7">
    <source>
        <dbReference type="ARBA" id="ARBA00023237"/>
    </source>
</evidence>
<dbReference type="Proteomes" id="UP001484239">
    <property type="component" value="Unassembled WGS sequence"/>
</dbReference>
<comment type="similarity">
    <text evidence="2">Belongs to the outer membrane factor (OMF) (TC 1.B.17) family.</text>
</comment>
<evidence type="ECO:0000256" key="5">
    <source>
        <dbReference type="ARBA" id="ARBA00022692"/>
    </source>
</evidence>
<gene>
    <name evidence="8" type="ORF">WI372_05685</name>
</gene>
<keyword evidence="4" id="KW-1134">Transmembrane beta strand</keyword>
<comment type="caution">
    <text evidence="8">The sequence shown here is derived from an EMBL/GenBank/DDBJ whole genome shotgun (WGS) entry which is preliminary data.</text>
</comment>
<dbReference type="InterPro" id="IPR051906">
    <property type="entry name" value="TolC-like"/>
</dbReference>
<keyword evidence="9" id="KW-1185">Reference proteome</keyword>
<dbReference type="InterPro" id="IPR003423">
    <property type="entry name" value="OMP_efflux"/>
</dbReference>
<keyword evidence="6" id="KW-0472">Membrane</keyword>
<dbReference type="SUPFAM" id="SSF56954">
    <property type="entry name" value="Outer membrane efflux proteins (OEP)"/>
    <property type="match status" value="1"/>
</dbReference>
<evidence type="ECO:0000313" key="8">
    <source>
        <dbReference type="EMBL" id="MEK9500460.1"/>
    </source>
</evidence>
<evidence type="ECO:0000256" key="2">
    <source>
        <dbReference type="ARBA" id="ARBA00007613"/>
    </source>
</evidence>
<dbReference type="Pfam" id="PF02321">
    <property type="entry name" value="OEP"/>
    <property type="match status" value="3"/>
</dbReference>
<sequence length="522" mass="56334">MRSTTSTSAATPPPHTLAGGARALAGAVLLLVTAATTLVGQEARRLSLAEAISIAQRSNPGFQMTANDQAPADWNVREAYGQFLPSVTANGGASFTEAGVQRFGTVDLGVQSTDWYSSSYGLNANWSLSGSTIFGLSSARAAQDATAANIRAARFTLETQVTLQYMAALRARDALDVARDQFERAGRNAEIVRTRVEMEAVAGTEGRQAEVDVGRAEVALLRAERLLRAEKLRLMEQLGETVATDLELVSEFEVFEPGWSLDELLEDALAAHPSLEAARAQEGSTRAQVRQARSSYFPSVNLSTGLRGFTQKALNDDYVLGNTQDRAAGNVLGCQRNNALANAIGGLPGWEVRDCAALAYTDEMGQSALEANDAFPFDFTRNPVSVSLTVSMPVFQGFSRQRQVEQAQAASSDAAHLRRQEELRLRTAVTQSLDNLESAWIEVQIEERNLELATQRLTEARQRYEVGNTSILELMDSQTSLTTAQRDHLVAVYNFHQSLVALEAATGRSLRAEVAPAGDSGS</sequence>
<evidence type="ECO:0000256" key="6">
    <source>
        <dbReference type="ARBA" id="ARBA00023136"/>
    </source>
</evidence>
<dbReference type="PANTHER" id="PTHR30026">
    <property type="entry name" value="OUTER MEMBRANE PROTEIN TOLC"/>
    <property type="match status" value="1"/>
</dbReference>
<keyword evidence="7" id="KW-0998">Cell outer membrane</keyword>
<name>A0ABU9E6U1_9BACT</name>
<dbReference type="PANTHER" id="PTHR30026:SF20">
    <property type="entry name" value="OUTER MEMBRANE PROTEIN TOLC"/>
    <property type="match status" value="1"/>
</dbReference>
<dbReference type="Gene3D" id="1.20.1600.10">
    <property type="entry name" value="Outer membrane efflux proteins (OEP)"/>
    <property type="match status" value="1"/>
</dbReference>
<keyword evidence="5" id="KW-0812">Transmembrane</keyword>
<dbReference type="RefSeq" id="WP_405274862.1">
    <property type="nucleotide sequence ID" value="NZ_CP144380.1"/>
</dbReference>